<name>A0A8J6P4S6_9FIRM</name>
<evidence type="ECO:0000259" key="12">
    <source>
        <dbReference type="PROSITE" id="PS50110"/>
    </source>
</evidence>
<dbReference type="InterPro" id="IPR051552">
    <property type="entry name" value="HptR"/>
</dbReference>
<dbReference type="PROSITE" id="PS01124">
    <property type="entry name" value="HTH_ARAC_FAMILY_2"/>
    <property type="match status" value="1"/>
</dbReference>
<dbReference type="SUPFAM" id="SSF46689">
    <property type="entry name" value="Homeodomain-like"/>
    <property type="match status" value="2"/>
</dbReference>
<dbReference type="RefSeq" id="WP_154824805.1">
    <property type="nucleotide sequence ID" value="NZ_JACRTL010000001.1"/>
</dbReference>
<comment type="caution">
    <text evidence="13">The sequence shown here is derived from an EMBL/GenBank/DDBJ whole genome shotgun (WGS) entry which is preliminary data.</text>
</comment>
<keyword evidence="5" id="KW-0902">Two-component regulatory system</keyword>
<dbReference type="SMART" id="SM00448">
    <property type="entry name" value="REC"/>
    <property type="match status" value="1"/>
</dbReference>
<organism evidence="13 14">
    <name type="scientific">Massiliimalia timonensis</name>
    <dbReference type="NCBI Taxonomy" id="1987501"/>
    <lineage>
        <taxon>Bacteria</taxon>
        <taxon>Bacillati</taxon>
        <taxon>Bacillota</taxon>
        <taxon>Clostridia</taxon>
        <taxon>Eubacteriales</taxon>
        <taxon>Oscillospiraceae</taxon>
        <taxon>Massiliimalia</taxon>
    </lineage>
</organism>
<dbReference type="CDD" id="cd17536">
    <property type="entry name" value="REC_YesN-like"/>
    <property type="match status" value="1"/>
</dbReference>
<dbReference type="InterPro" id="IPR018060">
    <property type="entry name" value="HTH_AraC"/>
</dbReference>
<dbReference type="InterPro" id="IPR009057">
    <property type="entry name" value="Homeodomain-like_sf"/>
</dbReference>
<gene>
    <name evidence="13" type="ORF">H8702_00105</name>
</gene>
<evidence type="ECO:0000256" key="1">
    <source>
        <dbReference type="ARBA" id="ARBA00004496"/>
    </source>
</evidence>
<evidence type="ECO:0000256" key="3">
    <source>
        <dbReference type="ARBA" id="ARBA00022490"/>
    </source>
</evidence>
<dbReference type="InterPro" id="IPR011006">
    <property type="entry name" value="CheY-like_superfamily"/>
</dbReference>
<proteinExistence type="predicted"/>
<comment type="subcellular location">
    <subcellularLocation>
        <location evidence="1">Cytoplasm</location>
    </subcellularLocation>
</comment>
<dbReference type="SMART" id="SM00342">
    <property type="entry name" value="HTH_ARAC"/>
    <property type="match status" value="1"/>
</dbReference>
<comment type="function">
    <text evidence="9">May play the central regulatory role in sporulation. It may be an element of the effector pathway responsible for the activation of sporulation genes in response to nutritional stress. Spo0A may act in concert with spo0H (a sigma factor) to control the expression of some genes that are critical to the sporulation process.</text>
</comment>
<dbReference type="InterPro" id="IPR020449">
    <property type="entry name" value="Tscrpt_reg_AraC-type_HTH"/>
</dbReference>
<dbReference type="EMBL" id="JACRTL010000001">
    <property type="protein sequence ID" value="MBC8609524.1"/>
    <property type="molecule type" value="Genomic_DNA"/>
</dbReference>
<keyword evidence="4 10" id="KW-0597">Phosphoprotein</keyword>
<dbReference type="InterPro" id="IPR018062">
    <property type="entry name" value="HTH_AraC-typ_CS"/>
</dbReference>
<evidence type="ECO:0000313" key="14">
    <source>
        <dbReference type="Proteomes" id="UP000632659"/>
    </source>
</evidence>
<dbReference type="PROSITE" id="PS50110">
    <property type="entry name" value="RESPONSE_REGULATORY"/>
    <property type="match status" value="1"/>
</dbReference>
<evidence type="ECO:0000259" key="11">
    <source>
        <dbReference type="PROSITE" id="PS01124"/>
    </source>
</evidence>
<evidence type="ECO:0000256" key="8">
    <source>
        <dbReference type="ARBA" id="ARBA00023163"/>
    </source>
</evidence>
<sequence>MIQKILIAEDELLTRIGIRNLIPWQEYEFQLAGEAEDGEQAIKMLEKYSPDILLLDINMPMVDGISVLQTIKEKGWHTHTIILSCHDEFEMVKQALVWGADDYILKNTLNQKELLEALTKVRKKVMQEKREQNYKEVINHLDTEEGQALHQGLLSNLLTKPNALPNTEKFIQVRESNLTCITLDIYNFKSVQQRYEHKDTSLLFESLLSVLENALKKYPEHEILHVREDRLVIMISFSKISNLDQIHHALKKLCDHVVQLCTTYLNISIVIGVGGIYHDYQKIPQSYQESILASSYHFLHKDTHVFDFYQITPSILDQKFSSLQDLENQIRKICIDRQYSTLSAAILDYFSLIRNQGVINPARIKDFIAEIVNIILVDLGISDFGILTQIQSAEFLDDIQHLFCDILVQNHIFSSKPQYDAITNRVIQYIQNNYQSAISLAEIAEHLQISENHISRVFKKNTGKGIPEFINHYRIEQSKELLRTTELKIYQIAEQTGFQSVSYFNTTFKKIVGQTPYEFRNSPGI</sequence>
<dbReference type="GO" id="GO:0000160">
    <property type="term" value="P:phosphorelay signal transduction system"/>
    <property type="evidence" value="ECO:0007669"/>
    <property type="project" value="UniProtKB-KW"/>
</dbReference>
<dbReference type="Pfam" id="PF17853">
    <property type="entry name" value="GGDEF_2"/>
    <property type="match status" value="1"/>
</dbReference>
<dbReference type="PANTHER" id="PTHR42713:SF3">
    <property type="entry name" value="TRANSCRIPTIONAL REGULATORY PROTEIN HPTR"/>
    <property type="match status" value="1"/>
</dbReference>
<dbReference type="PROSITE" id="PS00041">
    <property type="entry name" value="HTH_ARAC_FAMILY_1"/>
    <property type="match status" value="1"/>
</dbReference>
<reference evidence="13" key="1">
    <citation type="submission" date="2020-08" db="EMBL/GenBank/DDBJ databases">
        <title>Genome public.</title>
        <authorList>
            <person name="Liu C."/>
            <person name="Sun Q."/>
        </authorList>
    </citation>
    <scope>NUCLEOTIDE SEQUENCE</scope>
    <source>
        <strain evidence="13">NSJ-15</strain>
    </source>
</reference>
<dbReference type="AlphaFoldDB" id="A0A8J6P4S6"/>
<dbReference type="Pfam" id="PF00072">
    <property type="entry name" value="Response_reg"/>
    <property type="match status" value="1"/>
</dbReference>
<dbReference type="InterPro" id="IPR041522">
    <property type="entry name" value="CdaR_GGDEF"/>
</dbReference>
<protein>
    <recommendedName>
        <fullName evidence="2">Stage 0 sporulation protein A homolog</fullName>
    </recommendedName>
</protein>
<evidence type="ECO:0000256" key="2">
    <source>
        <dbReference type="ARBA" id="ARBA00018672"/>
    </source>
</evidence>
<evidence type="ECO:0000313" key="13">
    <source>
        <dbReference type="EMBL" id="MBC8609524.1"/>
    </source>
</evidence>
<dbReference type="Pfam" id="PF12833">
    <property type="entry name" value="HTH_18"/>
    <property type="match status" value="1"/>
</dbReference>
<dbReference type="PRINTS" id="PR00032">
    <property type="entry name" value="HTHARAC"/>
</dbReference>
<evidence type="ECO:0000256" key="5">
    <source>
        <dbReference type="ARBA" id="ARBA00023012"/>
    </source>
</evidence>
<dbReference type="Gene3D" id="3.40.50.2300">
    <property type="match status" value="1"/>
</dbReference>
<dbReference type="GO" id="GO:0043565">
    <property type="term" value="F:sequence-specific DNA binding"/>
    <property type="evidence" value="ECO:0007669"/>
    <property type="project" value="InterPro"/>
</dbReference>
<evidence type="ECO:0000256" key="7">
    <source>
        <dbReference type="ARBA" id="ARBA00023125"/>
    </source>
</evidence>
<feature type="modified residue" description="4-aspartylphosphate" evidence="10">
    <location>
        <position position="56"/>
    </location>
</feature>
<dbReference type="PANTHER" id="PTHR42713">
    <property type="entry name" value="HISTIDINE KINASE-RELATED"/>
    <property type="match status" value="1"/>
</dbReference>
<dbReference type="GO" id="GO:0003700">
    <property type="term" value="F:DNA-binding transcription factor activity"/>
    <property type="evidence" value="ECO:0007669"/>
    <property type="project" value="InterPro"/>
</dbReference>
<keyword evidence="7" id="KW-0238">DNA-binding</keyword>
<dbReference type="SUPFAM" id="SSF52172">
    <property type="entry name" value="CheY-like"/>
    <property type="match status" value="1"/>
</dbReference>
<keyword evidence="8" id="KW-0804">Transcription</keyword>
<evidence type="ECO:0000256" key="10">
    <source>
        <dbReference type="PROSITE-ProRule" id="PRU00169"/>
    </source>
</evidence>
<keyword evidence="6" id="KW-0805">Transcription regulation</keyword>
<keyword evidence="3" id="KW-0963">Cytoplasm</keyword>
<feature type="domain" description="HTH araC/xylS-type" evidence="11">
    <location>
        <begin position="424"/>
        <end position="522"/>
    </location>
</feature>
<feature type="domain" description="Response regulatory" evidence="12">
    <location>
        <begin position="4"/>
        <end position="121"/>
    </location>
</feature>
<evidence type="ECO:0000256" key="4">
    <source>
        <dbReference type="ARBA" id="ARBA00022553"/>
    </source>
</evidence>
<dbReference type="GO" id="GO:0005737">
    <property type="term" value="C:cytoplasm"/>
    <property type="evidence" value="ECO:0007669"/>
    <property type="project" value="UniProtKB-SubCell"/>
</dbReference>
<dbReference type="InterPro" id="IPR001789">
    <property type="entry name" value="Sig_transdc_resp-reg_receiver"/>
</dbReference>
<keyword evidence="14" id="KW-1185">Reference proteome</keyword>
<evidence type="ECO:0000256" key="9">
    <source>
        <dbReference type="ARBA" id="ARBA00024867"/>
    </source>
</evidence>
<accession>A0A8J6P4S6</accession>
<dbReference type="Proteomes" id="UP000632659">
    <property type="component" value="Unassembled WGS sequence"/>
</dbReference>
<evidence type="ECO:0000256" key="6">
    <source>
        <dbReference type="ARBA" id="ARBA00023015"/>
    </source>
</evidence>
<dbReference type="Gene3D" id="1.10.10.60">
    <property type="entry name" value="Homeodomain-like"/>
    <property type="match status" value="2"/>
</dbReference>